<evidence type="ECO:0000313" key="11">
    <source>
        <dbReference type="Proteomes" id="UP000233387"/>
    </source>
</evidence>
<keyword evidence="4" id="KW-1003">Cell membrane</keyword>
<evidence type="ECO:0000256" key="4">
    <source>
        <dbReference type="ARBA" id="ARBA00022475"/>
    </source>
</evidence>
<comment type="caution">
    <text evidence="10">The sequence shown here is derived from an EMBL/GenBank/DDBJ whole genome shotgun (WGS) entry which is preliminary data.</text>
</comment>
<evidence type="ECO:0000256" key="7">
    <source>
        <dbReference type="ARBA" id="ARBA00023136"/>
    </source>
</evidence>
<evidence type="ECO:0000256" key="8">
    <source>
        <dbReference type="RuleBase" id="RU003943"/>
    </source>
</evidence>
<dbReference type="SUPFAM" id="SSF81345">
    <property type="entry name" value="ABC transporter involved in vitamin B12 uptake, BtuC"/>
    <property type="match status" value="1"/>
</dbReference>
<dbReference type="GO" id="GO:0010043">
    <property type="term" value="P:response to zinc ion"/>
    <property type="evidence" value="ECO:0007669"/>
    <property type="project" value="TreeGrafter"/>
</dbReference>
<keyword evidence="5 8" id="KW-0812">Transmembrane</keyword>
<dbReference type="Proteomes" id="UP000233387">
    <property type="component" value="Unassembled WGS sequence"/>
</dbReference>
<sequence length="281" mass="31190">MQDIWILVVVSLFALSSSALGSFLVVRQMVMLTDTLSHSILPGIAIAYIVQGEKNNLFILIFALLCGLLIVSIINWLNSRIRNRNDAVLGSVYTFFFAVGIILVTLFGEQADLDTDCVLFGEMLYIPFDTLDWAEMPRNFPLALVVGIGVLFFVWKSFRPLSIISFDETFAQSIGVNVTFWNYALTSLVTIVTILSFEIVGSVMVVAMFAFPPAIAFLLTKRLQIMLIISLIVSIFSVVIGYYFSVWQGGSSAASIVIVQGIFFMLSVIFNKVGFINKIKI</sequence>
<evidence type="ECO:0000256" key="6">
    <source>
        <dbReference type="ARBA" id="ARBA00022989"/>
    </source>
</evidence>
<gene>
    <name evidence="10" type="ORF">Rain11_2232</name>
</gene>
<dbReference type="GO" id="GO:0043190">
    <property type="term" value="C:ATP-binding cassette (ABC) transporter complex"/>
    <property type="evidence" value="ECO:0007669"/>
    <property type="project" value="InterPro"/>
</dbReference>
<evidence type="ECO:0000256" key="1">
    <source>
        <dbReference type="ARBA" id="ARBA00004651"/>
    </source>
</evidence>
<accession>A0A2N3I985</accession>
<evidence type="ECO:0000256" key="9">
    <source>
        <dbReference type="SAM" id="Phobius"/>
    </source>
</evidence>
<dbReference type="RefSeq" id="WP_101359496.1">
    <property type="nucleotide sequence ID" value="NZ_NKXO01000040.1"/>
</dbReference>
<name>A0A2N3I985_9BACT</name>
<feature type="transmembrane region" description="Helical" evidence="9">
    <location>
        <begin position="170"/>
        <end position="193"/>
    </location>
</feature>
<dbReference type="InterPro" id="IPR001626">
    <property type="entry name" value="ABC_TroCD"/>
</dbReference>
<feature type="transmembrane region" description="Helical" evidence="9">
    <location>
        <begin position="57"/>
        <end position="77"/>
    </location>
</feature>
<dbReference type="GO" id="GO:0055085">
    <property type="term" value="P:transmembrane transport"/>
    <property type="evidence" value="ECO:0007669"/>
    <property type="project" value="InterPro"/>
</dbReference>
<dbReference type="CDD" id="cd06550">
    <property type="entry name" value="TM_ABC_iron-siderophores_like"/>
    <property type="match status" value="1"/>
</dbReference>
<protein>
    <submittedName>
        <fullName evidence="10">ABC-type Mn2+/Zn2+ transport system permease component</fullName>
    </submittedName>
</protein>
<dbReference type="PANTHER" id="PTHR30477:SF8">
    <property type="entry name" value="METAL TRANSPORT SYSTEM MEMBRANE PROTEIN CT_070-RELATED"/>
    <property type="match status" value="1"/>
</dbReference>
<feature type="transmembrane region" description="Helical" evidence="9">
    <location>
        <begin position="140"/>
        <end position="158"/>
    </location>
</feature>
<evidence type="ECO:0000256" key="5">
    <source>
        <dbReference type="ARBA" id="ARBA00022692"/>
    </source>
</evidence>
<dbReference type="InterPro" id="IPR037294">
    <property type="entry name" value="ABC_BtuC-like"/>
</dbReference>
<proteinExistence type="inferred from homology"/>
<keyword evidence="7 9" id="KW-0472">Membrane</keyword>
<dbReference type="AlphaFoldDB" id="A0A2N3I985"/>
<feature type="transmembrane region" description="Helical" evidence="9">
    <location>
        <begin position="250"/>
        <end position="270"/>
    </location>
</feature>
<keyword evidence="3 8" id="KW-0813">Transport</keyword>
<reference evidence="10 11" key="1">
    <citation type="submission" date="2017-06" db="EMBL/GenBank/DDBJ databases">
        <title>Raineya orbicola gen. nov., sp. nov. a slightly thermophilic bacterium of the phylum Bacteroidetes and the description of Raineyaceae fam. nov.</title>
        <authorList>
            <person name="Albuquerque L."/>
            <person name="Polonia A.R.M."/>
            <person name="Barroso C."/>
            <person name="Froufe H.J.C."/>
            <person name="Lage O."/>
            <person name="Lobo-Da-Cunha A."/>
            <person name="Egas C."/>
            <person name="Da Costa M.S."/>
        </authorList>
    </citation>
    <scope>NUCLEOTIDE SEQUENCE [LARGE SCALE GENOMIC DNA]</scope>
    <source>
        <strain evidence="10 11">SPSPC-11</strain>
    </source>
</reference>
<dbReference type="EMBL" id="NKXO01000040">
    <property type="protein sequence ID" value="PKQ66891.1"/>
    <property type="molecule type" value="Genomic_DNA"/>
</dbReference>
<organism evidence="10 11">
    <name type="scientific">Raineya orbicola</name>
    <dbReference type="NCBI Taxonomy" id="2016530"/>
    <lineage>
        <taxon>Bacteria</taxon>
        <taxon>Pseudomonadati</taxon>
        <taxon>Bacteroidota</taxon>
        <taxon>Cytophagia</taxon>
        <taxon>Cytophagales</taxon>
        <taxon>Raineyaceae</taxon>
        <taxon>Raineya</taxon>
    </lineage>
</organism>
<dbReference type="PANTHER" id="PTHR30477">
    <property type="entry name" value="ABC-TRANSPORTER METAL-BINDING PROTEIN"/>
    <property type="match status" value="1"/>
</dbReference>
<evidence type="ECO:0000256" key="2">
    <source>
        <dbReference type="ARBA" id="ARBA00008034"/>
    </source>
</evidence>
<comment type="subcellular location">
    <subcellularLocation>
        <location evidence="1 8">Cell membrane</location>
        <topology evidence="1 8">Multi-pass membrane protein</topology>
    </subcellularLocation>
</comment>
<dbReference type="Gene3D" id="1.10.3470.10">
    <property type="entry name" value="ABC transporter involved in vitamin B12 uptake, BtuC"/>
    <property type="match status" value="1"/>
</dbReference>
<evidence type="ECO:0000256" key="3">
    <source>
        <dbReference type="ARBA" id="ARBA00022448"/>
    </source>
</evidence>
<feature type="transmembrane region" description="Helical" evidence="9">
    <location>
        <begin position="89"/>
        <end position="108"/>
    </location>
</feature>
<dbReference type="Pfam" id="PF00950">
    <property type="entry name" value="ABC-3"/>
    <property type="match status" value="1"/>
</dbReference>
<evidence type="ECO:0000313" key="10">
    <source>
        <dbReference type="EMBL" id="PKQ66891.1"/>
    </source>
</evidence>
<comment type="similarity">
    <text evidence="2 8">Belongs to the ABC-3 integral membrane protein family.</text>
</comment>
<keyword evidence="11" id="KW-1185">Reference proteome</keyword>
<feature type="transmembrane region" description="Helical" evidence="9">
    <location>
        <begin position="199"/>
        <end position="218"/>
    </location>
</feature>
<feature type="transmembrane region" description="Helical" evidence="9">
    <location>
        <begin position="225"/>
        <end position="244"/>
    </location>
</feature>
<keyword evidence="6 9" id="KW-1133">Transmembrane helix</keyword>
<dbReference type="OrthoDB" id="9788905at2"/>